<sequence>MAGIIVGALALVFLGFWGWIIIERLIDGHQGKSSYNEYFY</sequence>
<reference evidence="2" key="1">
    <citation type="journal article" date="2015" name="Nature">
        <title>Complex archaea that bridge the gap between prokaryotes and eukaryotes.</title>
        <authorList>
            <person name="Spang A."/>
            <person name="Saw J.H."/>
            <person name="Jorgensen S.L."/>
            <person name="Zaremba-Niedzwiedzka K."/>
            <person name="Martijn J."/>
            <person name="Lind A.E."/>
            <person name="van Eijk R."/>
            <person name="Schleper C."/>
            <person name="Guy L."/>
            <person name="Ettema T.J."/>
        </authorList>
    </citation>
    <scope>NUCLEOTIDE SEQUENCE</scope>
</reference>
<gene>
    <name evidence="2" type="ORF">LCGC14_1129040</name>
</gene>
<accession>A0A0F9Q7I8</accession>
<evidence type="ECO:0000313" key="2">
    <source>
        <dbReference type="EMBL" id="KKN01313.1"/>
    </source>
</evidence>
<organism evidence="2">
    <name type="scientific">marine sediment metagenome</name>
    <dbReference type="NCBI Taxonomy" id="412755"/>
    <lineage>
        <taxon>unclassified sequences</taxon>
        <taxon>metagenomes</taxon>
        <taxon>ecological metagenomes</taxon>
    </lineage>
</organism>
<keyword evidence="1" id="KW-0472">Membrane</keyword>
<protein>
    <submittedName>
        <fullName evidence="2">Uncharacterized protein</fullName>
    </submittedName>
</protein>
<keyword evidence="1" id="KW-0812">Transmembrane</keyword>
<evidence type="ECO:0000256" key="1">
    <source>
        <dbReference type="SAM" id="Phobius"/>
    </source>
</evidence>
<dbReference type="EMBL" id="LAZR01005276">
    <property type="protein sequence ID" value="KKN01313.1"/>
    <property type="molecule type" value="Genomic_DNA"/>
</dbReference>
<comment type="caution">
    <text evidence="2">The sequence shown here is derived from an EMBL/GenBank/DDBJ whole genome shotgun (WGS) entry which is preliminary data.</text>
</comment>
<name>A0A0F9Q7I8_9ZZZZ</name>
<feature type="transmembrane region" description="Helical" evidence="1">
    <location>
        <begin position="6"/>
        <end position="26"/>
    </location>
</feature>
<proteinExistence type="predicted"/>
<dbReference type="AlphaFoldDB" id="A0A0F9Q7I8"/>
<keyword evidence="1" id="KW-1133">Transmembrane helix</keyword>